<evidence type="ECO:0000259" key="2">
    <source>
        <dbReference type="Pfam" id="PF00188"/>
    </source>
</evidence>
<comment type="caution">
    <text evidence="3">The sequence shown here is derived from an EMBL/GenBank/DDBJ whole genome shotgun (WGS) entry which is preliminary data.</text>
</comment>
<dbReference type="CDD" id="cd05379">
    <property type="entry name" value="CAP_bacterial"/>
    <property type="match status" value="1"/>
</dbReference>
<evidence type="ECO:0000256" key="1">
    <source>
        <dbReference type="SAM" id="SignalP"/>
    </source>
</evidence>
<reference evidence="3" key="1">
    <citation type="submission" date="2023-06" db="EMBL/GenBank/DDBJ databases">
        <title>SYSU T00b26.</title>
        <authorList>
            <person name="Gao L."/>
            <person name="Fang B.-Z."/>
            <person name="Li W.-J."/>
        </authorList>
    </citation>
    <scope>NUCLEOTIDE SEQUENCE</scope>
    <source>
        <strain evidence="3">SYSU T00b26</strain>
    </source>
</reference>
<dbReference type="RefSeq" id="WP_301126239.1">
    <property type="nucleotide sequence ID" value="NZ_JAUHPV010000002.1"/>
</dbReference>
<evidence type="ECO:0000313" key="4">
    <source>
        <dbReference type="Proteomes" id="UP001172738"/>
    </source>
</evidence>
<keyword evidence="1" id="KW-0732">Signal</keyword>
<dbReference type="PANTHER" id="PTHR31157">
    <property type="entry name" value="SCP DOMAIN-CONTAINING PROTEIN"/>
    <property type="match status" value="1"/>
</dbReference>
<dbReference type="InterPro" id="IPR035940">
    <property type="entry name" value="CAP_sf"/>
</dbReference>
<proteinExistence type="predicted"/>
<sequence length="417" mass="45823">MHAHPRVLLAPLVAAILVALTLSVAAPAQAVVSYSDPADKIIELTNKERAANGVSYVKRSRALDAVAQAWAEELAAIYERALLKDPYAGVPLSHNPNTSKQIPSNWYAWGENVAWNRGYNDPVAKMNDQWIKSPSHHENMVKSRFNYMGAGWYTDKFGVSWGVQVFGQYIGTNPDSSYEAPLASVAPAPEPMDTVSLRRGTTFLIKNNLGEGLPHDSIRHGYSTDEILVGDWDGDGDDDLGVKRGRTYYLWNSINTRSVWKKFTLGYSSDDAIVGDFNGDGKDTIGLKRGNKYYVSNKLGGGSWVYYAKSMGYSSDEPVIGDFNGDGKDTIGLKRGNKYYLKNTLLRGGWPIYGVKMGLSSDDAIVGDFNGDGRDTVGLKRGNKYYIKDGLIYGKWSLYSEVIGKSTDDAVIGDFDA</sequence>
<dbReference type="PANTHER" id="PTHR31157:SF1">
    <property type="entry name" value="SCP DOMAIN-CONTAINING PROTEIN"/>
    <property type="match status" value="1"/>
</dbReference>
<keyword evidence="4" id="KW-1185">Reference proteome</keyword>
<organism evidence="3 4">
    <name type="scientific">Demequina zhanjiangensis</name>
    <dbReference type="NCBI Taxonomy" id="3051659"/>
    <lineage>
        <taxon>Bacteria</taxon>
        <taxon>Bacillati</taxon>
        <taxon>Actinomycetota</taxon>
        <taxon>Actinomycetes</taxon>
        <taxon>Micrococcales</taxon>
        <taxon>Demequinaceae</taxon>
        <taxon>Demequina</taxon>
    </lineage>
</organism>
<dbReference type="SUPFAM" id="SSF69318">
    <property type="entry name" value="Integrin alpha N-terminal domain"/>
    <property type="match status" value="1"/>
</dbReference>
<dbReference type="Gene3D" id="3.40.33.10">
    <property type="entry name" value="CAP"/>
    <property type="match status" value="1"/>
</dbReference>
<evidence type="ECO:0000313" key="3">
    <source>
        <dbReference type="EMBL" id="MDN4472007.1"/>
    </source>
</evidence>
<feature type="domain" description="SCP" evidence="2">
    <location>
        <begin position="43"/>
        <end position="164"/>
    </location>
</feature>
<feature type="chain" id="PRO_5045683875" evidence="1">
    <location>
        <begin position="31"/>
        <end position="417"/>
    </location>
</feature>
<dbReference type="InterPro" id="IPR028994">
    <property type="entry name" value="Integrin_alpha_N"/>
</dbReference>
<dbReference type="InterPro" id="IPR014044">
    <property type="entry name" value="CAP_dom"/>
</dbReference>
<protein>
    <submittedName>
        <fullName evidence="3">CAP domain-containing protein</fullName>
    </submittedName>
</protein>
<dbReference type="Pfam" id="PF00188">
    <property type="entry name" value="CAP"/>
    <property type="match status" value="1"/>
</dbReference>
<dbReference type="Proteomes" id="UP001172738">
    <property type="component" value="Unassembled WGS sequence"/>
</dbReference>
<dbReference type="SUPFAM" id="SSF55797">
    <property type="entry name" value="PR-1-like"/>
    <property type="match status" value="1"/>
</dbReference>
<name>A0ABT8FYT8_9MICO</name>
<gene>
    <name evidence="3" type="ORF">QQX04_03250</name>
</gene>
<accession>A0ABT8FYT8</accession>
<dbReference type="EMBL" id="JAUHPV010000002">
    <property type="protein sequence ID" value="MDN4472007.1"/>
    <property type="molecule type" value="Genomic_DNA"/>
</dbReference>
<feature type="signal peptide" evidence="1">
    <location>
        <begin position="1"/>
        <end position="30"/>
    </location>
</feature>